<dbReference type="Proteomes" id="UP001430953">
    <property type="component" value="Unassembled WGS sequence"/>
</dbReference>
<protein>
    <submittedName>
        <fullName evidence="2">Uncharacterized protein</fullName>
    </submittedName>
</protein>
<organism evidence="2 3">
    <name type="scientific">Cardiocondyla obscurior</name>
    <dbReference type="NCBI Taxonomy" id="286306"/>
    <lineage>
        <taxon>Eukaryota</taxon>
        <taxon>Metazoa</taxon>
        <taxon>Ecdysozoa</taxon>
        <taxon>Arthropoda</taxon>
        <taxon>Hexapoda</taxon>
        <taxon>Insecta</taxon>
        <taxon>Pterygota</taxon>
        <taxon>Neoptera</taxon>
        <taxon>Endopterygota</taxon>
        <taxon>Hymenoptera</taxon>
        <taxon>Apocrita</taxon>
        <taxon>Aculeata</taxon>
        <taxon>Formicoidea</taxon>
        <taxon>Formicidae</taxon>
        <taxon>Myrmicinae</taxon>
        <taxon>Cardiocondyla</taxon>
    </lineage>
</organism>
<proteinExistence type="predicted"/>
<keyword evidence="3" id="KW-1185">Reference proteome</keyword>
<dbReference type="AlphaFoldDB" id="A0AAW2F1H0"/>
<evidence type="ECO:0000313" key="3">
    <source>
        <dbReference type="Proteomes" id="UP001430953"/>
    </source>
</evidence>
<gene>
    <name evidence="2" type="ORF">PUN28_013461</name>
</gene>
<accession>A0AAW2F1H0</accession>
<evidence type="ECO:0000256" key="1">
    <source>
        <dbReference type="SAM" id="MobiDB-lite"/>
    </source>
</evidence>
<name>A0AAW2F1H0_9HYME</name>
<comment type="caution">
    <text evidence="2">The sequence shown here is derived from an EMBL/GenBank/DDBJ whole genome shotgun (WGS) entry which is preliminary data.</text>
</comment>
<sequence length="127" mass="14594">MSNSFNPARHPSIRVLCLAENRRVRRRRDHEALALPRARARALSRTLILPRSVNPLPRVKEPRAHSSPVLFVRLCAVSAAKRDLWCAARGSRAAQQRREGWRGSPEVRPGGENECRERGRRRNGKYR</sequence>
<feature type="region of interest" description="Disordered" evidence="1">
    <location>
        <begin position="91"/>
        <end position="127"/>
    </location>
</feature>
<feature type="compositionally biased region" description="Basic residues" evidence="1">
    <location>
        <begin position="118"/>
        <end position="127"/>
    </location>
</feature>
<evidence type="ECO:0000313" key="2">
    <source>
        <dbReference type="EMBL" id="KAL0109809.1"/>
    </source>
</evidence>
<reference evidence="2 3" key="1">
    <citation type="submission" date="2023-03" db="EMBL/GenBank/DDBJ databases">
        <title>High recombination rates correlate with genetic variation in Cardiocondyla obscurior ants.</title>
        <authorList>
            <person name="Errbii M."/>
        </authorList>
    </citation>
    <scope>NUCLEOTIDE SEQUENCE [LARGE SCALE GENOMIC DNA]</scope>
    <source>
        <strain evidence="2">Alpha-2009</strain>
        <tissue evidence="2">Whole body</tissue>
    </source>
</reference>
<dbReference type="EMBL" id="JADYXP020000014">
    <property type="protein sequence ID" value="KAL0109809.1"/>
    <property type="molecule type" value="Genomic_DNA"/>
</dbReference>